<dbReference type="Gene3D" id="3.40.50.1820">
    <property type="entry name" value="alpha/beta hydrolase"/>
    <property type="match status" value="1"/>
</dbReference>
<organism evidence="2 3">
    <name type="scientific">Candidatus Enterococcus testudinis</name>
    <dbReference type="NCBI Taxonomy" id="1834191"/>
    <lineage>
        <taxon>Bacteria</taxon>
        <taxon>Bacillati</taxon>
        <taxon>Bacillota</taxon>
        <taxon>Bacilli</taxon>
        <taxon>Lactobacillales</taxon>
        <taxon>Enterococcaceae</taxon>
        <taxon>Enterococcus</taxon>
    </lineage>
</organism>
<dbReference type="InterPro" id="IPR000073">
    <property type="entry name" value="AB_hydrolase_1"/>
</dbReference>
<reference evidence="2 3" key="1">
    <citation type="submission" date="2017-05" db="EMBL/GenBank/DDBJ databases">
        <title>The Genome Sequence of Enterococcus sp. 8G7_MSG3316.</title>
        <authorList>
            <consortium name="The Broad Institute Genomics Platform"/>
            <consortium name="The Broad Institute Genomic Center for Infectious Diseases"/>
            <person name="Earl A."/>
            <person name="Manson A."/>
            <person name="Schwartman J."/>
            <person name="Gilmore M."/>
            <person name="Abouelleil A."/>
            <person name="Cao P."/>
            <person name="Chapman S."/>
            <person name="Cusick C."/>
            <person name="Shea T."/>
            <person name="Young S."/>
            <person name="Neafsey D."/>
            <person name="Nusbaum C."/>
            <person name="Birren B."/>
        </authorList>
    </citation>
    <scope>NUCLEOTIDE SEQUENCE [LARGE SCALE GENOMIC DNA]</scope>
    <source>
        <strain evidence="2 3">8G7_MSG3316</strain>
    </source>
</reference>
<dbReference type="GO" id="GO:0017171">
    <property type="term" value="F:serine hydrolase activity"/>
    <property type="evidence" value="ECO:0007669"/>
    <property type="project" value="TreeGrafter"/>
</dbReference>
<name>A0A242A529_9ENTE</name>
<comment type="caution">
    <text evidence="2">The sequence shown here is derived from an EMBL/GenBank/DDBJ whole genome shotgun (WGS) entry which is preliminary data.</text>
</comment>
<evidence type="ECO:0000259" key="1">
    <source>
        <dbReference type="Pfam" id="PF00561"/>
    </source>
</evidence>
<proteinExistence type="predicted"/>
<dbReference type="SUPFAM" id="SSF53474">
    <property type="entry name" value="alpha/beta-Hydrolases"/>
    <property type="match status" value="1"/>
</dbReference>
<protein>
    <recommendedName>
        <fullName evidence="1">AB hydrolase-1 domain-containing protein</fullName>
    </recommendedName>
</protein>
<sequence>MEVEKCYASLQDGSVLYYEKIGRGDPLFLLHGNGGSSAYFSHQIAALSAHHQLYLIDSRGHGKSTNTQKKMDFFIMADDLMAIVNQEKLTCISLLGFSDGANLAMVFCHSYPEYVRCLILNSGNTEPSGVRLLSRIGSLIQYLIVWLCAPFSKGMKGFLPILGLLFRPIGLTSADLNQITVPTLILVGKRDSIKLSHSFYIANCISSANFMVVKGQGHSFARKNPQIFNTKVLSFLEKVGG</sequence>
<dbReference type="OrthoDB" id="9805423at2"/>
<feature type="domain" description="AB hydrolase-1" evidence="1">
    <location>
        <begin position="26"/>
        <end position="128"/>
    </location>
</feature>
<dbReference type="EMBL" id="NGKU01000001">
    <property type="protein sequence ID" value="OTN76000.1"/>
    <property type="molecule type" value="Genomic_DNA"/>
</dbReference>
<dbReference type="Proteomes" id="UP000195043">
    <property type="component" value="Unassembled WGS sequence"/>
</dbReference>
<dbReference type="PANTHER" id="PTHR46331:SF2">
    <property type="entry name" value="VALACYCLOVIR HYDROLASE"/>
    <property type="match status" value="1"/>
</dbReference>
<accession>A0A242A529</accession>
<dbReference type="PANTHER" id="PTHR46331">
    <property type="entry name" value="VALACYCLOVIR HYDROLASE"/>
    <property type="match status" value="1"/>
</dbReference>
<dbReference type="RefSeq" id="WP_086274001.1">
    <property type="nucleotide sequence ID" value="NZ_NGKU01000001.1"/>
</dbReference>
<dbReference type="AlphaFoldDB" id="A0A242A529"/>
<evidence type="ECO:0000313" key="2">
    <source>
        <dbReference type="EMBL" id="OTN76000.1"/>
    </source>
</evidence>
<evidence type="ECO:0000313" key="3">
    <source>
        <dbReference type="Proteomes" id="UP000195043"/>
    </source>
</evidence>
<dbReference type="Pfam" id="PF00561">
    <property type="entry name" value="Abhydrolase_1"/>
    <property type="match status" value="1"/>
</dbReference>
<dbReference type="InterPro" id="IPR029058">
    <property type="entry name" value="AB_hydrolase_fold"/>
</dbReference>
<gene>
    <name evidence="2" type="ORF">A5886_001076</name>
</gene>
<keyword evidence="3" id="KW-1185">Reference proteome</keyword>
<dbReference type="STRING" id="1834191.A5886_001076"/>